<dbReference type="InterPro" id="IPR008927">
    <property type="entry name" value="6-PGluconate_DH-like_C_sf"/>
</dbReference>
<dbReference type="InterPro" id="IPR036220">
    <property type="entry name" value="UDP-Glc/GDP-Man_DH_C_sf"/>
</dbReference>
<feature type="binding site" evidence="9">
    <location>
        <position position="328"/>
    </location>
    <ligand>
        <name>substrate</name>
    </ligand>
</feature>
<protein>
    <recommendedName>
        <fullName evidence="3 7">UDP-glucose 6-dehydrogenase</fullName>
        <ecNumber evidence="3 7">1.1.1.22</ecNumber>
    </recommendedName>
</protein>
<evidence type="ECO:0000256" key="6">
    <source>
        <dbReference type="ARBA" id="ARBA00047473"/>
    </source>
</evidence>
<evidence type="ECO:0000256" key="2">
    <source>
        <dbReference type="ARBA" id="ARBA00006601"/>
    </source>
</evidence>
<dbReference type="InterPro" id="IPR001732">
    <property type="entry name" value="UDP-Glc/GDP-Man_DH_N"/>
</dbReference>
<evidence type="ECO:0000256" key="1">
    <source>
        <dbReference type="ARBA" id="ARBA00004701"/>
    </source>
</evidence>
<feature type="binding site" evidence="9">
    <location>
        <begin position="160"/>
        <end position="163"/>
    </location>
    <ligand>
        <name>substrate</name>
    </ligand>
</feature>
<feature type="binding site" evidence="9">
    <location>
        <position position="267"/>
    </location>
    <ligand>
        <name>substrate</name>
    </ligand>
</feature>
<dbReference type="NCBIfam" id="TIGR03026">
    <property type="entry name" value="NDP-sugDHase"/>
    <property type="match status" value="1"/>
</dbReference>
<comment type="pathway">
    <text evidence="1">Nucleotide-sugar biosynthesis; UDP-alpha-D-glucuronate biosynthesis; UDP-alpha-D-glucuronate from UDP-alpha-D-glucose: step 1/1.</text>
</comment>
<dbReference type="UniPathway" id="UPA00038">
    <property type="reaction ID" value="UER00491"/>
</dbReference>
<dbReference type="SUPFAM" id="SSF52413">
    <property type="entry name" value="UDP-glucose/GDP-mannose dehydrogenase C-terminal domain"/>
    <property type="match status" value="1"/>
</dbReference>
<dbReference type="GO" id="GO:0006065">
    <property type="term" value="P:UDP-glucuronate biosynthetic process"/>
    <property type="evidence" value="ECO:0007669"/>
    <property type="project" value="UniProtKB-UniPathway"/>
</dbReference>
<dbReference type="SUPFAM" id="SSF51735">
    <property type="entry name" value="NAD(P)-binding Rossmann-fold domains"/>
    <property type="match status" value="1"/>
</dbReference>
<dbReference type="SMART" id="SM00984">
    <property type="entry name" value="UDPG_MGDP_dh_C"/>
    <property type="match status" value="1"/>
</dbReference>
<dbReference type="InterPro" id="IPR014027">
    <property type="entry name" value="UDP-Glc/GDP-Man_DH_C"/>
</dbReference>
<feature type="binding site" evidence="10">
    <location>
        <position position="126"/>
    </location>
    <ligand>
        <name>NAD(+)</name>
        <dbReference type="ChEBI" id="CHEBI:57540"/>
    </ligand>
</feature>
<dbReference type="InterPro" id="IPR028357">
    <property type="entry name" value="UDPglc_DH_bac"/>
</dbReference>
<accession>A0A7C9VNU1</accession>
<feature type="binding site" evidence="10">
    <location>
        <position position="335"/>
    </location>
    <ligand>
        <name>NAD(+)</name>
        <dbReference type="ChEBI" id="CHEBI:57540"/>
    </ligand>
</feature>
<dbReference type="InterPro" id="IPR017476">
    <property type="entry name" value="UDP-Glc/GDP-Man"/>
</dbReference>
<comment type="caution">
    <text evidence="12">The sequence shown here is derived from an EMBL/GenBank/DDBJ whole genome shotgun (WGS) entry which is preliminary data.</text>
</comment>
<feature type="binding site" evidence="9">
    <location>
        <begin position="259"/>
        <end position="263"/>
    </location>
    <ligand>
        <name>substrate</name>
    </ligand>
</feature>
<organism evidence="12 13">
    <name type="scientific">Candidatus Afipia apatlaquensis</name>
    <dbReference type="NCBI Taxonomy" id="2712852"/>
    <lineage>
        <taxon>Bacteria</taxon>
        <taxon>Pseudomonadati</taxon>
        <taxon>Pseudomonadota</taxon>
        <taxon>Alphaproteobacteria</taxon>
        <taxon>Hyphomicrobiales</taxon>
        <taxon>Nitrobacteraceae</taxon>
        <taxon>Afipia</taxon>
    </lineage>
</organism>
<dbReference type="Gene3D" id="3.40.50.720">
    <property type="entry name" value="NAD(P)-binding Rossmann-like Domain"/>
    <property type="match status" value="2"/>
</dbReference>
<dbReference type="PANTHER" id="PTHR43750:SF1">
    <property type="entry name" value="GDP-MANNOSE 6-DEHYDROGENASE"/>
    <property type="match status" value="1"/>
</dbReference>
<dbReference type="PIRSF" id="PIRSF500134">
    <property type="entry name" value="UDPglc_DH_bac"/>
    <property type="match status" value="1"/>
</dbReference>
<dbReference type="InterPro" id="IPR014026">
    <property type="entry name" value="UDP-Glc/GDP-Man_DH_dimer"/>
</dbReference>
<dbReference type="PANTHER" id="PTHR43750">
    <property type="entry name" value="UDP-GLUCOSE 6-DEHYDROGENASE TUAD"/>
    <property type="match status" value="1"/>
</dbReference>
<dbReference type="GO" id="GO:0051287">
    <property type="term" value="F:NAD binding"/>
    <property type="evidence" value="ECO:0007669"/>
    <property type="project" value="InterPro"/>
</dbReference>
<feature type="domain" description="UDP-glucose/GDP-mannose dehydrogenase C-terminal" evidence="11">
    <location>
        <begin position="321"/>
        <end position="412"/>
    </location>
</feature>
<feature type="binding site" evidence="10">
    <location>
        <position position="273"/>
    </location>
    <ligand>
        <name>NAD(+)</name>
        <dbReference type="ChEBI" id="CHEBI:57540"/>
    </ligand>
</feature>
<keyword evidence="13" id="KW-1185">Reference proteome</keyword>
<feature type="binding site" evidence="10">
    <location>
        <position position="30"/>
    </location>
    <ligand>
        <name>NAD(+)</name>
        <dbReference type="ChEBI" id="CHEBI:57540"/>
    </ligand>
</feature>
<comment type="catalytic activity">
    <reaction evidence="6 7">
        <text>UDP-alpha-D-glucose + 2 NAD(+) + H2O = UDP-alpha-D-glucuronate + 2 NADH + 3 H(+)</text>
        <dbReference type="Rhea" id="RHEA:23596"/>
        <dbReference type="ChEBI" id="CHEBI:15377"/>
        <dbReference type="ChEBI" id="CHEBI:15378"/>
        <dbReference type="ChEBI" id="CHEBI:57540"/>
        <dbReference type="ChEBI" id="CHEBI:57945"/>
        <dbReference type="ChEBI" id="CHEBI:58052"/>
        <dbReference type="ChEBI" id="CHEBI:58885"/>
        <dbReference type="EC" id="1.1.1.22"/>
    </reaction>
</comment>
<dbReference type="GO" id="GO:0003979">
    <property type="term" value="F:UDP-glucose 6-dehydrogenase activity"/>
    <property type="evidence" value="ECO:0007669"/>
    <property type="project" value="UniProtKB-EC"/>
</dbReference>
<evidence type="ECO:0000256" key="8">
    <source>
        <dbReference type="PIRSR" id="PIRSR500134-1"/>
    </source>
</evidence>
<feature type="binding site" evidence="9">
    <location>
        <position position="212"/>
    </location>
    <ligand>
        <name>substrate</name>
    </ligand>
</feature>
<feature type="binding site" evidence="10">
    <location>
        <position position="163"/>
    </location>
    <ligand>
        <name>NAD(+)</name>
        <dbReference type="ChEBI" id="CHEBI:57540"/>
    </ligand>
</feature>
<keyword evidence="5 7" id="KW-0520">NAD</keyword>
<dbReference type="EMBL" id="JAAMRR010001607">
    <property type="protein sequence ID" value="NGX99530.1"/>
    <property type="molecule type" value="Genomic_DNA"/>
</dbReference>
<name>A0A7C9VNU1_9BRAD</name>
<keyword evidence="4 7" id="KW-0560">Oxidoreductase</keyword>
<dbReference type="SUPFAM" id="SSF48179">
    <property type="entry name" value="6-phosphogluconate dehydrogenase C-terminal domain-like"/>
    <property type="match status" value="1"/>
</dbReference>
<reference evidence="12" key="1">
    <citation type="submission" date="2020-02" db="EMBL/GenBank/DDBJ databases">
        <title>Draft genome sequence of Candidatus Afipia apatlaquensis IBT-C3, a potential strain for decolorization of textile dyes.</title>
        <authorList>
            <person name="Sanchez-Reyes A."/>
            <person name="Breton-Deval L."/>
            <person name="Mangelson H."/>
            <person name="Sanchez-Flores A."/>
        </authorList>
    </citation>
    <scope>NUCLEOTIDE SEQUENCE [LARGE SCALE GENOMIC DNA]</scope>
    <source>
        <strain evidence="12">IBT-C3</strain>
    </source>
</reference>
<feature type="binding site" evidence="10">
    <location>
        <position position="85"/>
    </location>
    <ligand>
        <name>NAD(+)</name>
        <dbReference type="ChEBI" id="CHEBI:57540"/>
    </ligand>
</feature>
<dbReference type="Pfam" id="PF03721">
    <property type="entry name" value="UDPG_MGDP_dh_N"/>
    <property type="match status" value="1"/>
</dbReference>
<evidence type="ECO:0000256" key="3">
    <source>
        <dbReference type="ARBA" id="ARBA00012954"/>
    </source>
</evidence>
<dbReference type="EC" id="1.1.1.22" evidence="3 7"/>
<dbReference type="Proteomes" id="UP000480266">
    <property type="component" value="Unassembled WGS sequence"/>
</dbReference>
<dbReference type="Gene3D" id="1.20.5.170">
    <property type="match status" value="1"/>
</dbReference>
<feature type="active site" description="Nucleophile" evidence="8">
    <location>
        <position position="270"/>
    </location>
</feature>
<evidence type="ECO:0000256" key="4">
    <source>
        <dbReference type="ARBA" id="ARBA00023002"/>
    </source>
</evidence>
<evidence type="ECO:0000256" key="7">
    <source>
        <dbReference type="PIRNR" id="PIRNR000124"/>
    </source>
</evidence>
<evidence type="ECO:0000256" key="5">
    <source>
        <dbReference type="ARBA" id="ARBA00023027"/>
    </source>
</evidence>
<evidence type="ECO:0000256" key="9">
    <source>
        <dbReference type="PIRSR" id="PIRSR500134-2"/>
    </source>
</evidence>
<dbReference type="PIRSF" id="PIRSF000124">
    <property type="entry name" value="UDPglc_GDPman_dh"/>
    <property type="match status" value="1"/>
</dbReference>
<evidence type="ECO:0000313" key="12">
    <source>
        <dbReference type="EMBL" id="NGX99530.1"/>
    </source>
</evidence>
<proteinExistence type="inferred from homology"/>
<evidence type="ECO:0000259" key="11">
    <source>
        <dbReference type="SMART" id="SM00984"/>
    </source>
</evidence>
<sequence>MRIAICGLGHVGIVTAAGLLRDGHTVIGMDSDGAVCDVVKSGLSPFREPEVGEIIAAGHSEGRLSIADGLSEIAEADVAFICVGTRGLPDGRLDLSDLQAASQTLGEAVRLRPAELPPILLVFRSTMVPGSMSTAVIPTLRAAAGETPGQCYNVAYQPEFMREGCALADYFAPARIVIGEQSPGTAGKLKDLYANINAPIVTTSLETAELIKFADNSFHALKVCFANEMGRLAVSSGVGASELLQLFCMDTKLNLSAAYLRPGGAFGGPCLAKDVLALAQHMKTSGISAPIIDHIIPSNQAHTDFLISEIKRRTPLRSRILLVGLSFKANTDDVRQSPLADLAQRLLTDGYDLAVYDSDLVASDGKLQLAPWLAKIVLQQIQANDTWDLVVIGKRQPSAIKMLNSSIPVLNIDRL</sequence>
<dbReference type="AlphaFoldDB" id="A0A7C9VNU1"/>
<dbReference type="GO" id="GO:0000271">
    <property type="term" value="P:polysaccharide biosynthetic process"/>
    <property type="evidence" value="ECO:0007669"/>
    <property type="project" value="InterPro"/>
</dbReference>
<dbReference type="Pfam" id="PF00984">
    <property type="entry name" value="UDPG_MGDP_dh"/>
    <property type="match status" value="1"/>
</dbReference>
<gene>
    <name evidence="12" type="ORF">G4V63_31385</name>
</gene>
<evidence type="ECO:0000313" key="13">
    <source>
        <dbReference type="Proteomes" id="UP000480266"/>
    </source>
</evidence>
<evidence type="ECO:0000256" key="10">
    <source>
        <dbReference type="PIRSR" id="PIRSR500134-3"/>
    </source>
</evidence>
<comment type="similarity">
    <text evidence="2 7">Belongs to the UDP-glucose/GDP-mannose dehydrogenase family.</text>
</comment>
<dbReference type="Pfam" id="PF03720">
    <property type="entry name" value="UDPG_MGDP_dh_C"/>
    <property type="match status" value="1"/>
</dbReference>
<dbReference type="InterPro" id="IPR036291">
    <property type="entry name" value="NAD(P)-bd_dom_sf"/>
</dbReference>